<dbReference type="OrthoDB" id="2043221at2"/>
<accession>A0A381DJ68</accession>
<gene>
    <name evidence="1" type="ORF">NCTC12475_00728</name>
</gene>
<dbReference type="AlphaFoldDB" id="A0A381DJ68"/>
<evidence type="ECO:0008006" key="3">
    <source>
        <dbReference type="Google" id="ProtNLM"/>
    </source>
</evidence>
<organism evidence="1 2">
    <name type="scientific">Campylobacter sputorum subsp. sputorum</name>
    <dbReference type="NCBI Taxonomy" id="32024"/>
    <lineage>
        <taxon>Bacteria</taxon>
        <taxon>Pseudomonadati</taxon>
        <taxon>Campylobacterota</taxon>
        <taxon>Epsilonproteobacteria</taxon>
        <taxon>Campylobacterales</taxon>
        <taxon>Campylobacteraceae</taxon>
        <taxon>Campylobacter</taxon>
    </lineage>
</organism>
<name>A0A381DJ68_9BACT</name>
<proteinExistence type="predicted"/>
<dbReference type="EMBL" id="UFVD01000001">
    <property type="protein sequence ID" value="SUX10531.1"/>
    <property type="molecule type" value="Genomic_DNA"/>
</dbReference>
<dbReference type="InterPro" id="IPR025686">
    <property type="entry name" value="Glucos_trans_II"/>
</dbReference>
<sequence length="510" mass="58912">MKITIDTDYVVAKLKSFKITKFLKSEWIYFITVWRNFFGEKDFWKYFGFVYFIYFLGYFGLILADVYYIDDLGRAQDGYIGFLNFSRYLSENLSKLIHLNLHRNTDISPITQLIAMALLSFGSMVLVKIINKKQSYFGLLASIPLGLSPFFLENMSYKFDSPFMALALISPIIPFLFLKKKFTFFIVSVLSVLITLNTYQSANSVYLILSMFVILIMFINKNKKINIVKNSFLFAISYAVSMFIYKFIILTEVNGYVSSGAIKENLMQGFLNNIKHNLSRYQEVINDTTFEYIFYILVLFFLISIFKKAKINKFNALSLGFAFIILSVSLSQGAYLILEKPLTATRAYNGIGVVVAIIFIYSLNFKFINLSKIFVCFSAYFLIIQANSYGNALRAQEEYSQIRIKLMYSDLNKLAPIDGKFSVQIIKGVGNSPVTENSKKSFPIINSLKFQNLRPSWVWTTINNFRILGLKGNYYYKSCFNDTNKIVDSMDTAMHKITKYDNNCFVIEFK</sequence>
<dbReference type="Pfam" id="PF14264">
    <property type="entry name" value="Glucos_trans_II"/>
    <property type="match status" value="1"/>
</dbReference>
<keyword evidence="2" id="KW-1185">Reference proteome</keyword>
<evidence type="ECO:0000313" key="2">
    <source>
        <dbReference type="Proteomes" id="UP000254920"/>
    </source>
</evidence>
<dbReference type="Proteomes" id="UP000254920">
    <property type="component" value="Unassembled WGS sequence"/>
</dbReference>
<reference evidence="1 2" key="1">
    <citation type="submission" date="2018-06" db="EMBL/GenBank/DDBJ databases">
        <authorList>
            <consortium name="Pathogen Informatics"/>
            <person name="Doyle S."/>
        </authorList>
    </citation>
    <scope>NUCLEOTIDE SEQUENCE [LARGE SCALE GENOMIC DNA]</scope>
    <source>
        <strain evidence="1 2">NCTC12475</strain>
    </source>
</reference>
<dbReference type="RefSeq" id="WP_089182927.1">
    <property type="nucleotide sequence ID" value="NZ_CP043427.1"/>
</dbReference>
<evidence type="ECO:0000313" key="1">
    <source>
        <dbReference type="EMBL" id="SUX10531.1"/>
    </source>
</evidence>
<dbReference type="GeneID" id="93091161"/>
<protein>
    <recommendedName>
        <fullName evidence="3">Glucosyltransferase</fullName>
    </recommendedName>
</protein>